<dbReference type="Pfam" id="PF00024">
    <property type="entry name" value="PAN_1"/>
    <property type="match status" value="1"/>
</dbReference>
<feature type="chain" id="PRO_5040876281" description="Apple domain-containing protein" evidence="2">
    <location>
        <begin position="19"/>
        <end position="509"/>
    </location>
</feature>
<sequence length="509" mass="54704">MYLAHLFLSVILVTGVVATSHPHPPPQVPICHQCEEKKPSPPIPRCGNQHVRPKLSSGQCATTYRCAGHCGLVNIPHASMNGLECDYAEVTVGPDGTILDQCCDPPECPSRCPTNPAADKPCINDQNGCPSIDGSIHHFGGKDYIYHCNKGFCSSTTCATTSLDSLKECAEKCSRDPSCKMLSYHNKICTLATSVGSVVETPGSVILEPVGPSTPKKENNGDCTHLHGTTKVIHGLEFQVHCDTRLADVNACTAKPASSFEDCAAQCVADSHCTGATFSDGHCCLSDKKVHPTKQPGSIGLEPLPGYGCPYVDWAVKTIGGVRYEFHCNAWLESGGKWTQVHAANEVECALECTKNKHCTGVSLRGQQCYLATAKPHLQPRGNWVALVPVNDPVVPAKPDDNGNGKKPVVDPPKQPDSLHVPECKAAHGQVVQYKGHSYSIDCYRWVGGDGFTTATKHSLADCIKMCADYANCVAMHYLPSQQFCAIHDNLPRVGTQGDFGVAYVRRVS</sequence>
<keyword evidence="2" id="KW-0732">Signal</keyword>
<dbReference type="RefSeq" id="XP_056792462.1">
    <property type="nucleotide sequence ID" value="XM_056932503.1"/>
</dbReference>
<evidence type="ECO:0000256" key="2">
    <source>
        <dbReference type="SAM" id="SignalP"/>
    </source>
</evidence>
<reference evidence="4" key="1">
    <citation type="submission" date="2022-12" db="EMBL/GenBank/DDBJ databases">
        <authorList>
            <person name="Petersen C."/>
        </authorList>
    </citation>
    <scope>NUCLEOTIDE SEQUENCE</scope>
    <source>
        <strain evidence="4">IBT 30728</strain>
    </source>
</reference>
<comment type="caution">
    <text evidence="4">The sequence shown here is derived from an EMBL/GenBank/DDBJ whole genome shotgun (WGS) entry which is preliminary data.</text>
</comment>
<proteinExistence type="predicted"/>
<feature type="region of interest" description="Disordered" evidence="1">
    <location>
        <begin position="395"/>
        <end position="418"/>
    </location>
</feature>
<evidence type="ECO:0000256" key="1">
    <source>
        <dbReference type="SAM" id="MobiDB-lite"/>
    </source>
</evidence>
<organism evidence="4 5">
    <name type="scientific">Penicillium diatomitis</name>
    <dbReference type="NCBI Taxonomy" id="2819901"/>
    <lineage>
        <taxon>Eukaryota</taxon>
        <taxon>Fungi</taxon>
        <taxon>Dikarya</taxon>
        <taxon>Ascomycota</taxon>
        <taxon>Pezizomycotina</taxon>
        <taxon>Eurotiomycetes</taxon>
        <taxon>Eurotiomycetidae</taxon>
        <taxon>Eurotiales</taxon>
        <taxon>Aspergillaceae</taxon>
        <taxon>Penicillium</taxon>
    </lineage>
</organism>
<keyword evidence="5" id="KW-1185">Reference proteome</keyword>
<gene>
    <name evidence="4" type="ORF">N7539_002900</name>
</gene>
<dbReference type="GeneID" id="81622752"/>
<reference evidence="4" key="2">
    <citation type="journal article" date="2023" name="IMA Fungus">
        <title>Comparative genomic study of the Penicillium genus elucidates a diverse pangenome and 15 lateral gene transfer events.</title>
        <authorList>
            <person name="Petersen C."/>
            <person name="Sorensen T."/>
            <person name="Nielsen M.R."/>
            <person name="Sondergaard T.E."/>
            <person name="Sorensen J.L."/>
            <person name="Fitzpatrick D.A."/>
            <person name="Frisvad J.C."/>
            <person name="Nielsen K.L."/>
        </authorList>
    </citation>
    <scope>NUCLEOTIDE SEQUENCE</scope>
    <source>
        <strain evidence="4">IBT 30728</strain>
    </source>
</reference>
<name>A0A9W9XGG6_9EURO</name>
<dbReference type="EMBL" id="JAPWDQ010000003">
    <property type="protein sequence ID" value="KAJ5491333.1"/>
    <property type="molecule type" value="Genomic_DNA"/>
</dbReference>
<dbReference type="SUPFAM" id="SSF57414">
    <property type="entry name" value="Hairpin loop containing domain-like"/>
    <property type="match status" value="1"/>
</dbReference>
<feature type="domain" description="Apple" evidence="3">
    <location>
        <begin position="156"/>
        <end position="196"/>
    </location>
</feature>
<protein>
    <recommendedName>
        <fullName evidence="3">Apple domain-containing protein</fullName>
    </recommendedName>
</protein>
<feature type="signal peptide" evidence="2">
    <location>
        <begin position="1"/>
        <end position="18"/>
    </location>
</feature>
<evidence type="ECO:0000313" key="4">
    <source>
        <dbReference type="EMBL" id="KAJ5491333.1"/>
    </source>
</evidence>
<dbReference type="AlphaFoldDB" id="A0A9W9XGG6"/>
<evidence type="ECO:0000313" key="5">
    <source>
        <dbReference type="Proteomes" id="UP001148312"/>
    </source>
</evidence>
<dbReference type="InterPro" id="IPR003609">
    <property type="entry name" value="Pan_app"/>
</dbReference>
<evidence type="ECO:0000259" key="3">
    <source>
        <dbReference type="Pfam" id="PF00024"/>
    </source>
</evidence>
<accession>A0A9W9XGG6</accession>
<dbReference type="Proteomes" id="UP001148312">
    <property type="component" value="Unassembled WGS sequence"/>
</dbReference>
<dbReference type="Gene3D" id="3.50.4.10">
    <property type="entry name" value="Hepatocyte Growth Factor"/>
    <property type="match status" value="1"/>
</dbReference>